<sequence>MDHARKTIVIEKKTFDFTRETWGKKDLVKIQERGRGLSRWIMVDESTLDWILDILAEITGKNKSRRVRWTDRAGDISFLAELKSNTGGEFLMISTFGGGKNARAHIICIPSGEKRSGWWGFGESLELFLHKKQNKKQTPLDKRSFPLLPNSKRIHQQPLKDWSKKTRENPEERMDSQLDWDVQNRGVIISLTSELPGWIKVGEMIKKRMGWKRNLYIRAMTPRKAFFLVDSEKEWKQIPNELFWTSKNVQITLSKWMPEDDLIPVDICRADQIWVRIRGLPLNLWKLDVFQQIGDRLGGLIDVDMSTVKKYCLKYASLLVKGPIRNIPARLEININSENICLVVEWNLDVVGGFPAKVKLNSNSNSNLRPAPQVQTREVTSETQQMLEHRGACENKRVDVSDKGKAVIVFQEIEETNPLGSSGSFRGYE</sequence>
<organism evidence="2 3">
    <name type="scientific">Macleaya cordata</name>
    <name type="common">Five-seeded plume-poppy</name>
    <name type="synonym">Bocconia cordata</name>
    <dbReference type="NCBI Taxonomy" id="56857"/>
    <lineage>
        <taxon>Eukaryota</taxon>
        <taxon>Viridiplantae</taxon>
        <taxon>Streptophyta</taxon>
        <taxon>Embryophyta</taxon>
        <taxon>Tracheophyta</taxon>
        <taxon>Spermatophyta</taxon>
        <taxon>Magnoliopsida</taxon>
        <taxon>Ranunculales</taxon>
        <taxon>Papaveraceae</taxon>
        <taxon>Papaveroideae</taxon>
        <taxon>Macleaya</taxon>
    </lineage>
</organism>
<feature type="compositionally biased region" description="Basic and acidic residues" evidence="1">
    <location>
        <begin position="161"/>
        <end position="175"/>
    </location>
</feature>
<gene>
    <name evidence="2" type="ORF">BVC80_8881g14</name>
</gene>
<name>A0A200Q7H7_MACCD</name>
<dbReference type="InParanoid" id="A0A200Q7H7"/>
<comment type="caution">
    <text evidence="2">The sequence shown here is derived from an EMBL/GenBank/DDBJ whole genome shotgun (WGS) entry which is preliminary data.</text>
</comment>
<proteinExistence type="predicted"/>
<evidence type="ECO:0000313" key="2">
    <source>
        <dbReference type="EMBL" id="OVA06327.1"/>
    </source>
</evidence>
<dbReference type="Proteomes" id="UP000195402">
    <property type="component" value="Unassembled WGS sequence"/>
</dbReference>
<dbReference type="OMA" id="YDWTERG"/>
<keyword evidence="3" id="KW-1185">Reference proteome</keyword>
<feature type="region of interest" description="Disordered" evidence="1">
    <location>
        <begin position="156"/>
        <end position="175"/>
    </location>
</feature>
<evidence type="ECO:0000256" key="1">
    <source>
        <dbReference type="SAM" id="MobiDB-lite"/>
    </source>
</evidence>
<dbReference type="PANTHER" id="PTHR34427:SF5">
    <property type="entry name" value="DUF4283 DOMAIN-CONTAINING PROTEIN"/>
    <property type="match status" value="1"/>
</dbReference>
<dbReference type="PANTHER" id="PTHR34427">
    <property type="entry name" value="DUF4283 DOMAIN PROTEIN"/>
    <property type="match status" value="1"/>
</dbReference>
<dbReference type="EMBL" id="MVGT01002856">
    <property type="protein sequence ID" value="OVA06327.1"/>
    <property type="molecule type" value="Genomic_DNA"/>
</dbReference>
<evidence type="ECO:0000313" key="3">
    <source>
        <dbReference type="Proteomes" id="UP000195402"/>
    </source>
</evidence>
<reference evidence="2 3" key="1">
    <citation type="journal article" date="2017" name="Mol. Plant">
        <title>The Genome of Medicinal Plant Macleaya cordata Provides New Insights into Benzylisoquinoline Alkaloids Metabolism.</title>
        <authorList>
            <person name="Liu X."/>
            <person name="Liu Y."/>
            <person name="Huang P."/>
            <person name="Ma Y."/>
            <person name="Qing Z."/>
            <person name="Tang Q."/>
            <person name="Cao H."/>
            <person name="Cheng P."/>
            <person name="Zheng Y."/>
            <person name="Yuan Z."/>
            <person name="Zhou Y."/>
            <person name="Liu J."/>
            <person name="Tang Z."/>
            <person name="Zhuo Y."/>
            <person name="Zhang Y."/>
            <person name="Yu L."/>
            <person name="Huang J."/>
            <person name="Yang P."/>
            <person name="Peng Q."/>
            <person name="Zhang J."/>
            <person name="Jiang W."/>
            <person name="Zhang Z."/>
            <person name="Lin K."/>
            <person name="Ro D.K."/>
            <person name="Chen X."/>
            <person name="Xiong X."/>
            <person name="Shang Y."/>
            <person name="Huang S."/>
            <person name="Zeng J."/>
        </authorList>
    </citation>
    <scope>NUCLEOTIDE SEQUENCE [LARGE SCALE GENOMIC DNA]</scope>
    <source>
        <strain evidence="3">cv. BLH2017</strain>
        <tissue evidence="2">Root</tissue>
    </source>
</reference>
<accession>A0A200Q7H7</accession>
<protein>
    <submittedName>
        <fullName evidence="2">Uncharacterized protein</fullName>
    </submittedName>
</protein>
<dbReference type="OrthoDB" id="1745573at2759"/>
<dbReference type="AlphaFoldDB" id="A0A200Q7H7"/>